<organism evidence="4 5">
    <name type="scientific">Polypedilum vanderplanki</name>
    <name type="common">Sleeping chironomid midge</name>
    <dbReference type="NCBI Taxonomy" id="319348"/>
    <lineage>
        <taxon>Eukaryota</taxon>
        <taxon>Metazoa</taxon>
        <taxon>Ecdysozoa</taxon>
        <taxon>Arthropoda</taxon>
        <taxon>Hexapoda</taxon>
        <taxon>Insecta</taxon>
        <taxon>Pterygota</taxon>
        <taxon>Neoptera</taxon>
        <taxon>Endopterygota</taxon>
        <taxon>Diptera</taxon>
        <taxon>Nematocera</taxon>
        <taxon>Chironomoidea</taxon>
        <taxon>Chironomidae</taxon>
        <taxon>Chironominae</taxon>
        <taxon>Polypedilum</taxon>
        <taxon>Polypedilum</taxon>
    </lineage>
</organism>
<keyword evidence="5" id="KW-1185">Reference proteome</keyword>
<evidence type="ECO:0000256" key="3">
    <source>
        <dbReference type="SAM" id="SignalP"/>
    </source>
</evidence>
<evidence type="ECO:0000256" key="2">
    <source>
        <dbReference type="PROSITE-ProRule" id="PRU00497"/>
    </source>
</evidence>
<accession>A0A9J6C3N5</accession>
<dbReference type="EMBL" id="JADBJN010000002">
    <property type="protein sequence ID" value="KAG5676150.1"/>
    <property type="molecule type" value="Genomic_DNA"/>
</dbReference>
<dbReference type="InterPro" id="IPR000618">
    <property type="entry name" value="Insect_cuticle"/>
</dbReference>
<dbReference type="InterPro" id="IPR051217">
    <property type="entry name" value="Insect_Cuticle_Struc_Prot"/>
</dbReference>
<sequence>MFRKIVSIVLVVFVIEAHSGAIIAPSAAIISAKNELAEDAGESSSDSHPQYHFEYAVNDETTGDHKSQYETRDGDVVNGRYTVLEPTGETRQVDYTADAVNGFNAVVTRHSAAKIIAPVVAAPAKIIAQPAIVAPTKLIAQPTYVATPTKLIAQPTYVATPAKFISQPIVASAPASYIATHHTYSAPLVSYHAPATAAIVSHSPLTYHAPAAAIIHH</sequence>
<feature type="chain" id="PRO_5039887234" description="Cuticle protein" evidence="3">
    <location>
        <begin position="20"/>
        <end position="217"/>
    </location>
</feature>
<dbReference type="GO" id="GO:0042302">
    <property type="term" value="F:structural constituent of cuticle"/>
    <property type="evidence" value="ECO:0007669"/>
    <property type="project" value="UniProtKB-UniRule"/>
</dbReference>
<reference evidence="4" key="1">
    <citation type="submission" date="2021-03" db="EMBL/GenBank/DDBJ databases">
        <title>Chromosome level genome of the anhydrobiotic midge Polypedilum vanderplanki.</title>
        <authorList>
            <person name="Yoshida Y."/>
            <person name="Kikawada T."/>
            <person name="Gusev O."/>
        </authorList>
    </citation>
    <scope>NUCLEOTIDE SEQUENCE</scope>
    <source>
        <strain evidence="4">NIAS01</strain>
        <tissue evidence="4">Whole body or cell culture</tissue>
    </source>
</reference>
<dbReference type="AlphaFoldDB" id="A0A9J6C3N5"/>
<gene>
    <name evidence="4" type="ORF">PVAND_006000</name>
</gene>
<dbReference type="GO" id="GO:0005615">
    <property type="term" value="C:extracellular space"/>
    <property type="evidence" value="ECO:0007669"/>
    <property type="project" value="TreeGrafter"/>
</dbReference>
<evidence type="ECO:0000313" key="4">
    <source>
        <dbReference type="EMBL" id="KAG5676150.1"/>
    </source>
</evidence>
<evidence type="ECO:0000313" key="5">
    <source>
        <dbReference type="Proteomes" id="UP001107558"/>
    </source>
</evidence>
<comment type="caution">
    <text evidence="4">The sequence shown here is derived from an EMBL/GenBank/DDBJ whole genome shotgun (WGS) entry which is preliminary data.</text>
</comment>
<keyword evidence="3" id="KW-0732">Signal</keyword>
<dbReference type="OrthoDB" id="7423444at2759"/>
<dbReference type="GO" id="GO:0031012">
    <property type="term" value="C:extracellular matrix"/>
    <property type="evidence" value="ECO:0007669"/>
    <property type="project" value="TreeGrafter"/>
</dbReference>
<dbReference type="PRINTS" id="PR00947">
    <property type="entry name" value="CUTICLE"/>
</dbReference>
<evidence type="ECO:0000256" key="1">
    <source>
        <dbReference type="ARBA" id="ARBA00022460"/>
    </source>
</evidence>
<dbReference type="Proteomes" id="UP001107558">
    <property type="component" value="Chromosome 2"/>
</dbReference>
<protein>
    <recommendedName>
        <fullName evidence="6">Cuticle protein</fullName>
    </recommendedName>
</protein>
<dbReference type="Pfam" id="PF00379">
    <property type="entry name" value="Chitin_bind_4"/>
    <property type="match status" value="1"/>
</dbReference>
<evidence type="ECO:0008006" key="6">
    <source>
        <dbReference type="Google" id="ProtNLM"/>
    </source>
</evidence>
<dbReference type="PANTHER" id="PTHR12236:SF86">
    <property type="entry name" value="CCP84AC-RELATED"/>
    <property type="match status" value="1"/>
</dbReference>
<feature type="signal peptide" evidence="3">
    <location>
        <begin position="1"/>
        <end position="19"/>
    </location>
</feature>
<dbReference type="PANTHER" id="PTHR12236">
    <property type="entry name" value="STRUCTURAL CONTITUENT OF CUTICLE"/>
    <property type="match status" value="1"/>
</dbReference>
<keyword evidence="1 2" id="KW-0193">Cuticle</keyword>
<proteinExistence type="predicted"/>
<name>A0A9J6C3N5_POLVA</name>
<dbReference type="PROSITE" id="PS51155">
    <property type="entry name" value="CHIT_BIND_RR_2"/>
    <property type="match status" value="1"/>
</dbReference>